<dbReference type="EMBL" id="JABFAA010000009">
    <property type="protein sequence ID" value="MBA0690939.1"/>
    <property type="molecule type" value="Genomic_DNA"/>
</dbReference>
<keyword evidence="2" id="KW-1185">Reference proteome</keyword>
<proteinExistence type="predicted"/>
<dbReference type="AlphaFoldDB" id="A0A7J8XW38"/>
<evidence type="ECO:0000313" key="1">
    <source>
        <dbReference type="EMBL" id="MBA0690939.1"/>
    </source>
</evidence>
<feature type="non-terminal residue" evidence="1">
    <location>
        <position position="49"/>
    </location>
</feature>
<protein>
    <submittedName>
        <fullName evidence="1">Uncharacterized protein</fullName>
    </submittedName>
</protein>
<comment type="caution">
    <text evidence="1">The sequence shown here is derived from an EMBL/GenBank/DDBJ whole genome shotgun (WGS) entry which is preliminary data.</text>
</comment>
<gene>
    <name evidence="1" type="ORF">Goari_008590</name>
</gene>
<evidence type="ECO:0000313" key="2">
    <source>
        <dbReference type="Proteomes" id="UP000593577"/>
    </source>
</evidence>
<organism evidence="1 2">
    <name type="scientific">Gossypium aridum</name>
    <name type="common">American cotton</name>
    <name type="synonym">Erioxylum aridum</name>
    <dbReference type="NCBI Taxonomy" id="34290"/>
    <lineage>
        <taxon>Eukaryota</taxon>
        <taxon>Viridiplantae</taxon>
        <taxon>Streptophyta</taxon>
        <taxon>Embryophyta</taxon>
        <taxon>Tracheophyta</taxon>
        <taxon>Spermatophyta</taxon>
        <taxon>Magnoliopsida</taxon>
        <taxon>eudicotyledons</taxon>
        <taxon>Gunneridae</taxon>
        <taxon>Pentapetalae</taxon>
        <taxon>rosids</taxon>
        <taxon>malvids</taxon>
        <taxon>Malvales</taxon>
        <taxon>Malvaceae</taxon>
        <taxon>Malvoideae</taxon>
        <taxon>Gossypium</taxon>
    </lineage>
</organism>
<dbReference type="Proteomes" id="UP000593577">
    <property type="component" value="Unassembled WGS sequence"/>
</dbReference>
<name>A0A7J8XW38_GOSAI</name>
<sequence>MKRKVPGMAPATVVEKFSISLIDLTQSTRKIAGNGITEKHMSRCGRTLS</sequence>
<accession>A0A7J8XW38</accession>
<reference evidence="1 2" key="1">
    <citation type="journal article" date="2019" name="Genome Biol. Evol.">
        <title>Insights into the evolution of the New World diploid cottons (Gossypium, subgenus Houzingenia) based on genome sequencing.</title>
        <authorList>
            <person name="Grover C.E."/>
            <person name="Arick M.A. 2nd"/>
            <person name="Thrash A."/>
            <person name="Conover J.L."/>
            <person name="Sanders W.S."/>
            <person name="Peterson D.G."/>
            <person name="Frelichowski J.E."/>
            <person name="Scheffler J.A."/>
            <person name="Scheffler B.E."/>
            <person name="Wendel J.F."/>
        </authorList>
    </citation>
    <scope>NUCLEOTIDE SEQUENCE [LARGE SCALE GENOMIC DNA]</scope>
    <source>
        <strain evidence="1">185</strain>
        <tissue evidence="1">Leaf</tissue>
    </source>
</reference>